<dbReference type="GO" id="GO:0042254">
    <property type="term" value="P:ribosome biogenesis"/>
    <property type="evidence" value="ECO:0007669"/>
    <property type="project" value="UniProtKB-KW"/>
</dbReference>
<evidence type="ECO:0000256" key="9">
    <source>
        <dbReference type="ARBA" id="ARBA00022679"/>
    </source>
</evidence>
<keyword evidence="12 21" id="KW-0418">Kinase</keyword>
<dbReference type="InterPro" id="IPR018934">
    <property type="entry name" value="RIO_dom"/>
</dbReference>
<dbReference type="FunFam" id="1.10.510.10:FF:000232">
    <property type="entry name" value="Serine/threonine-protein kinase RIO1"/>
    <property type="match status" value="1"/>
</dbReference>
<dbReference type="InterPro" id="IPR051272">
    <property type="entry name" value="RIO-type_Ser/Thr_kinase"/>
</dbReference>
<evidence type="ECO:0000256" key="17">
    <source>
        <dbReference type="ARBA" id="ARBA00048679"/>
    </source>
</evidence>
<name>A0A1Q3G166_CULTA</name>
<feature type="compositionally biased region" description="Basic residues" evidence="25">
    <location>
        <begin position="544"/>
        <end position="558"/>
    </location>
</feature>
<dbReference type="Gene3D" id="3.30.200.20">
    <property type="entry name" value="Phosphorylase Kinase, domain 1"/>
    <property type="match status" value="1"/>
</dbReference>
<evidence type="ECO:0000256" key="7">
    <source>
        <dbReference type="ARBA" id="ARBA00022517"/>
    </source>
</evidence>
<evidence type="ECO:0000256" key="4">
    <source>
        <dbReference type="ARBA" id="ARBA00012513"/>
    </source>
</evidence>
<feature type="region of interest" description="Disordered" evidence="25">
    <location>
        <begin position="139"/>
        <end position="166"/>
    </location>
</feature>
<evidence type="ECO:0000256" key="20">
    <source>
        <dbReference type="ARBA" id="ARBA00063876"/>
    </source>
</evidence>
<keyword evidence="13" id="KW-0378">Hydrolase</keyword>
<keyword evidence="11 21" id="KW-0547">Nucleotide-binding</keyword>
<dbReference type="InterPro" id="IPR017407">
    <property type="entry name" value="Ser/Thr_kinase_Rio1"/>
</dbReference>
<evidence type="ECO:0000256" key="22">
    <source>
        <dbReference type="PIRSR" id="PIRSR038147-1"/>
    </source>
</evidence>
<keyword evidence="7" id="KW-0690">Ribosome biogenesis</keyword>
<evidence type="ECO:0000256" key="8">
    <source>
        <dbReference type="ARBA" id="ARBA00022527"/>
    </source>
</evidence>
<dbReference type="GO" id="GO:0106310">
    <property type="term" value="F:protein serine kinase activity"/>
    <property type="evidence" value="ECO:0007669"/>
    <property type="project" value="RHEA"/>
</dbReference>
<evidence type="ECO:0000256" key="5">
    <source>
        <dbReference type="ARBA" id="ARBA00016038"/>
    </source>
</evidence>
<evidence type="ECO:0000256" key="3">
    <source>
        <dbReference type="ARBA" id="ARBA00009196"/>
    </source>
</evidence>
<evidence type="ECO:0000256" key="12">
    <source>
        <dbReference type="ARBA" id="ARBA00022777"/>
    </source>
</evidence>
<dbReference type="Pfam" id="PF01163">
    <property type="entry name" value="RIO1"/>
    <property type="match status" value="1"/>
</dbReference>
<evidence type="ECO:0000256" key="2">
    <source>
        <dbReference type="ARBA" id="ARBA00004496"/>
    </source>
</evidence>
<feature type="domain" description="RIO kinase" evidence="26">
    <location>
        <begin position="158"/>
        <end position="394"/>
    </location>
</feature>
<dbReference type="GO" id="GO:0046872">
    <property type="term" value="F:metal ion binding"/>
    <property type="evidence" value="ECO:0007669"/>
    <property type="project" value="UniProtKB-KW"/>
</dbReference>
<dbReference type="InterPro" id="IPR011009">
    <property type="entry name" value="Kinase-like_dom_sf"/>
</dbReference>
<feature type="binding site" evidence="23">
    <location>
        <position position="215"/>
    </location>
    <ligand>
        <name>ATP</name>
        <dbReference type="ChEBI" id="CHEBI:30616"/>
    </ligand>
</feature>
<accession>A0A1Q3G166</accession>
<evidence type="ECO:0000256" key="24">
    <source>
        <dbReference type="PIRSR" id="PIRSR038147-3"/>
    </source>
</evidence>
<dbReference type="InterPro" id="IPR000687">
    <property type="entry name" value="RIO_kinase"/>
</dbReference>
<dbReference type="PIRSF" id="PIRSF038147">
    <property type="entry name" value="Ser/Thr_PK_RIO1"/>
    <property type="match status" value="1"/>
</dbReference>
<evidence type="ECO:0000256" key="19">
    <source>
        <dbReference type="ARBA" id="ARBA00057025"/>
    </source>
</evidence>
<comment type="catalytic activity">
    <reaction evidence="16 21">
        <text>L-threonyl-[protein] + ATP = O-phospho-L-threonyl-[protein] + ADP + H(+)</text>
        <dbReference type="Rhea" id="RHEA:46608"/>
        <dbReference type="Rhea" id="RHEA-COMP:11060"/>
        <dbReference type="Rhea" id="RHEA-COMP:11605"/>
        <dbReference type="ChEBI" id="CHEBI:15378"/>
        <dbReference type="ChEBI" id="CHEBI:30013"/>
        <dbReference type="ChEBI" id="CHEBI:30616"/>
        <dbReference type="ChEBI" id="CHEBI:61977"/>
        <dbReference type="ChEBI" id="CHEBI:456216"/>
        <dbReference type="EC" id="2.7.11.1"/>
    </reaction>
</comment>
<dbReference type="PANTHER" id="PTHR45723">
    <property type="entry name" value="SERINE/THREONINE-PROTEIN KINASE RIO1"/>
    <property type="match status" value="1"/>
</dbReference>
<keyword evidence="9 21" id="KW-0808">Transferase</keyword>
<comment type="similarity">
    <text evidence="3 21">Belongs to the protein kinase superfamily. RIO-type Ser/Thr kinase family.</text>
</comment>
<reference evidence="27" key="1">
    <citation type="submission" date="2017-01" db="EMBL/GenBank/DDBJ databases">
        <title>A deep insight into the sialotranscriptome of adult male and female Cluex tarsalis mosquitoes.</title>
        <authorList>
            <person name="Ribeiro J.M."/>
            <person name="Moreira F."/>
            <person name="Bernard K.A."/>
            <person name="Calvo E."/>
        </authorList>
    </citation>
    <scope>NUCLEOTIDE SEQUENCE</scope>
    <source>
        <strain evidence="27">Kern County</strain>
        <tissue evidence="27">Salivary glands</tissue>
    </source>
</reference>
<evidence type="ECO:0000256" key="14">
    <source>
        <dbReference type="ARBA" id="ARBA00022840"/>
    </source>
</evidence>
<comment type="catalytic activity">
    <reaction evidence="18">
        <text>ATP + H2O = ADP + phosphate + H(+)</text>
        <dbReference type="Rhea" id="RHEA:13065"/>
        <dbReference type="ChEBI" id="CHEBI:15377"/>
        <dbReference type="ChEBI" id="CHEBI:15378"/>
        <dbReference type="ChEBI" id="CHEBI:30616"/>
        <dbReference type="ChEBI" id="CHEBI:43474"/>
        <dbReference type="ChEBI" id="CHEBI:456216"/>
    </reaction>
</comment>
<comment type="catalytic activity">
    <reaction evidence="17 21">
        <text>L-seryl-[protein] + ATP = O-phospho-L-seryl-[protein] + ADP + H(+)</text>
        <dbReference type="Rhea" id="RHEA:17989"/>
        <dbReference type="Rhea" id="RHEA-COMP:9863"/>
        <dbReference type="Rhea" id="RHEA-COMP:11604"/>
        <dbReference type="ChEBI" id="CHEBI:15378"/>
        <dbReference type="ChEBI" id="CHEBI:29999"/>
        <dbReference type="ChEBI" id="CHEBI:30616"/>
        <dbReference type="ChEBI" id="CHEBI:83421"/>
        <dbReference type="ChEBI" id="CHEBI:456216"/>
        <dbReference type="EC" id="2.7.11.1"/>
    </reaction>
</comment>
<comment type="cofactor">
    <cofactor evidence="1 24">
        <name>Mg(2+)</name>
        <dbReference type="ChEBI" id="CHEBI:18420"/>
    </cofactor>
</comment>
<evidence type="ECO:0000256" key="18">
    <source>
        <dbReference type="ARBA" id="ARBA00049360"/>
    </source>
</evidence>
<keyword evidence="6" id="KW-0963">Cytoplasm</keyword>
<evidence type="ECO:0000256" key="11">
    <source>
        <dbReference type="ARBA" id="ARBA00022741"/>
    </source>
</evidence>
<evidence type="ECO:0000256" key="1">
    <source>
        <dbReference type="ARBA" id="ARBA00001946"/>
    </source>
</evidence>
<feature type="region of interest" description="Disordered" evidence="25">
    <location>
        <begin position="480"/>
        <end position="564"/>
    </location>
</feature>
<organism evidence="27">
    <name type="scientific">Culex tarsalis</name>
    <name type="common">Encephalitis mosquito</name>
    <dbReference type="NCBI Taxonomy" id="7177"/>
    <lineage>
        <taxon>Eukaryota</taxon>
        <taxon>Metazoa</taxon>
        <taxon>Ecdysozoa</taxon>
        <taxon>Arthropoda</taxon>
        <taxon>Hexapoda</taxon>
        <taxon>Insecta</taxon>
        <taxon>Pterygota</taxon>
        <taxon>Neoptera</taxon>
        <taxon>Endopterygota</taxon>
        <taxon>Diptera</taxon>
        <taxon>Nematocera</taxon>
        <taxon>Culicoidea</taxon>
        <taxon>Culicidae</taxon>
        <taxon>Culicinae</taxon>
        <taxon>Culicini</taxon>
        <taxon>Culex</taxon>
        <taxon>Culex</taxon>
    </lineage>
</organism>
<keyword evidence="8 21" id="KW-0723">Serine/threonine-protein kinase</keyword>
<dbReference type="FunFam" id="3.30.200.20:FF:000148">
    <property type="entry name" value="Serine/threonine-protein kinase RIO1"/>
    <property type="match status" value="1"/>
</dbReference>
<feature type="active site" description="Proton acceptor" evidence="22">
    <location>
        <position position="331"/>
    </location>
</feature>
<dbReference type="PROSITE" id="PS01245">
    <property type="entry name" value="RIO1"/>
    <property type="match status" value="1"/>
</dbReference>
<protein>
    <recommendedName>
        <fullName evidence="5 21">Serine/threonine-protein kinase RIO1</fullName>
        <ecNumber evidence="4 21">2.7.11.1</ecNumber>
    </recommendedName>
</protein>
<evidence type="ECO:0000313" key="27">
    <source>
        <dbReference type="EMBL" id="JAV33549.1"/>
    </source>
</evidence>
<dbReference type="GO" id="GO:0005737">
    <property type="term" value="C:cytoplasm"/>
    <property type="evidence" value="ECO:0007669"/>
    <property type="project" value="UniProtKB-SubCell"/>
</dbReference>
<dbReference type="Gene3D" id="1.10.510.10">
    <property type="entry name" value="Transferase(Phosphotransferase) domain 1"/>
    <property type="match status" value="1"/>
</dbReference>
<feature type="binding site" evidence="23">
    <location>
        <position position="287"/>
    </location>
    <ligand>
        <name>ATP</name>
        <dbReference type="ChEBI" id="CHEBI:30616"/>
    </ligand>
</feature>
<dbReference type="EMBL" id="GFDL01001496">
    <property type="protein sequence ID" value="JAV33549.1"/>
    <property type="molecule type" value="Transcribed_RNA"/>
</dbReference>
<feature type="compositionally biased region" description="Basic and acidic residues" evidence="25">
    <location>
        <begin position="522"/>
        <end position="543"/>
    </location>
</feature>
<feature type="compositionally biased region" description="Basic and acidic residues" evidence="25">
    <location>
        <begin position="145"/>
        <end position="166"/>
    </location>
</feature>
<dbReference type="GO" id="GO:0004674">
    <property type="term" value="F:protein serine/threonine kinase activity"/>
    <property type="evidence" value="ECO:0007669"/>
    <property type="project" value="UniProtKB-KW"/>
</dbReference>
<evidence type="ECO:0000256" key="15">
    <source>
        <dbReference type="ARBA" id="ARBA00022842"/>
    </source>
</evidence>
<evidence type="ECO:0000256" key="6">
    <source>
        <dbReference type="ARBA" id="ARBA00022490"/>
    </source>
</evidence>
<feature type="binding site" evidence="24">
    <location>
        <position position="348"/>
    </location>
    <ligand>
        <name>Mg(2+)</name>
        <dbReference type="ChEBI" id="CHEBI:18420"/>
    </ligand>
</feature>
<feature type="region of interest" description="Disordered" evidence="25">
    <location>
        <begin position="53"/>
        <end position="74"/>
    </location>
</feature>
<evidence type="ECO:0000256" key="10">
    <source>
        <dbReference type="ARBA" id="ARBA00022723"/>
    </source>
</evidence>
<dbReference type="AlphaFoldDB" id="A0A1Q3G166"/>
<evidence type="ECO:0000256" key="16">
    <source>
        <dbReference type="ARBA" id="ARBA00047899"/>
    </source>
</evidence>
<evidence type="ECO:0000256" key="21">
    <source>
        <dbReference type="PIRNR" id="PIRNR038147"/>
    </source>
</evidence>
<feature type="active site" description="4-aspartylphosphate intermediate" evidence="22">
    <location>
        <position position="348"/>
    </location>
</feature>
<feature type="compositionally biased region" description="Acidic residues" evidence="25">
    <location>
        <begin position="59"/>
        <end position="74"/>
    </location>
</feature>
<evidence type="ECO:0000256" key="13">
    <source>
        <dbReference type="ARBA" id="ARBA00022801"/>
    </source>
</evidence>
<dbReference type="CDD" id="cd05147">
    <property type="entry name" value="RIO1_euk"/>
    <property type="match status" value="1"/>
</dbReference>
<evidence type="ECO:0000256" key="23">
    <source>
        <dbReference type="PIRSR" id="PIRSR038147-2"/>
    </source>
</evidence>
<evidence type="ECO:0000256" key="25">
    <source>
        <dbReference type="SAM" id="MobiDB-lite"/>
    </source>
</evidence>
<dbReference type="SUPFAM" id="SSF56112">
    <property type="entry name" value="Protein kinase-like (PK-like)"/>
    <property type="match status" value="1"/>
</dbReference>
<dbReference type="SMART" id="SM00090">
    <property type="entry name" value="RIO"/>
    <property type="match status" value="1"/>
</dbReference>
<keyword evidence="10" id="KW-0479">Metal-binding</keyword>
<dbReference type="EC" id="2.7.11.1" evidence="4 21"/>
<sequence>MSAAQFEDALEDASQSLNIITLKKVELPDPERVSAPAVTTEVAIADALFGNSRYRPEDQVSDDEEDDYSDDSEGEYYTLDVDNVRKNQQANVQQSHTNVQGSSQKVSNFQPADALFKKFTNKINVEKYEGPLALPNHAKNTLIENQRKTESDRLRSKDKQDRATAEQVMDPRTRMILFKLLNRDMICEINGCISTGKEANVYHATAKTGMDYAIKIFKTSILIFKDRDKYVTGEFRFRHGYSKHNPRKMVRTWAEKEMRNLVRMKKCDLPVPEPILLRSHVLVMEFIGKDGWPAPKLKDVELSGSKARELYRDAVEMMWTMYSKCKLVHADLSEFNLLYHEGKIVIIDVSQSVEHEHPHALEFLRKDCTNITDFFRKKDVSTMTVKELFDFITDPTITEENMEECLEKMSEKIANRSFDEFTEQQKLEEAVFKQIFIPKTLHDVYDIERDIFEKKNKDELVYKTITGLDANLQVAENPEILQNGEGKDSASSAAGDSDSDENSSDENDGEDDGAPKKSTVRGKNETAEERRARKKAVKDDKAEKRKSKVKKHVKKRKEKMGGKK</sequence>
<keyword evidence="14 21" id="KW-0067">ATP-binding</keyword>
<evidence type="ECO:0000259" key="26">
    <source>
        <dbReference type="SMART" id="SM00090"/>
    </source>
</evidence>
<dbReference type="GO" id="GO:0016887">
    <property type="term" value="F:ATP hydrolysis activity"/>
    <property type="evidence" value="ECO:0007669"/>
    <property type="project" value="RHEA"/>
</dbReference>
<feature type="compositionally biased region" description="Acidic residues" evidence="25">
    <location>
        <begin position="497"/>
        <end position="512"/>
    </location>
</feature>
<comment type="subunit">
    <text evidence="20">Associates with the precursor of the 40S ribosome subunit. Interacts (via its N-terminus) with PRMT5 (via its N-terminus). Interacts with WDR77. Found in a PRMT5 complex composed of PRMT5, WDR77 and RIOK1. Interacts (via its C-terminus) with NCL; this interaction targets NCL for PRTM5 methylation.</text>
</comment>
<feature type="binding site" evidence="24">
    <location>
        <position position="336"/>
    </location>
    <ligand>
        <name>Mg(2+)</name>
        <dbReference type="ChEBI" id="CHEBI:18420"/>
    </ligand>
</feature>
<comment type="function">
    <text evidence="19">Involved in the final steps of cytoplasmic maturation of the 40S ribosomal subunit. Involved in processing of 18S-E pre-rRNA to the mature 18S rRNA. Required for the recycling of NOB1 and PNO1 from the late 40S precursor. The association with the very late 40S subunit intermediate may involve a translation-like checkpoint point cycle preceeding the binding to the 60S ribosomal subunit. Despite the protein kinase domain is proposed to act predominantly as an ATPase. The catalytic activity regulates its dynamic association with the 40S subunit. In addition to its role in ribosomal biogenesis acts as an adapter protein by recruiting NCL/nucleolin the to PRMT5 complex for its symmetrical methylation.</text>
</comment>
<proteinExistence type="inferred from homology"/>
<keyword evidence="15" id="KW-0460">Magnesium</keyword>
<dbReference type="InterPro" id="IPR018935">
    <property type="entry name" value="RIO_kinase_CS"/>
</dbReference>
<dbReference type="GO" id="GO:0005524">
    <property type="term" value="F:ATP binding"/>
    <property type="evidence" value="ECO:0007669"/>
    <property type="project" value="UniProtKB-KW"/>
</dbReference>
<comment type="subcellular location">
    <subcellularLocation>
        <location evidence="2">Cytoplasm</location>
    </subcellularLocation>
</comment>